<name>A0ABW1B542_9ACTN</name>
<evidence type="ECO:0000313" key="1">
    <source>
        <dbReference type="EMBL" id="MFC5807926.1"/>
    </source>
</evidence>
<gene>
    <name evidence="1" type="ORF">ACFQGO_10445</name>
</gene>
<reference evidence="2" key="1">
    <citation type="journal article" date="2019" name="Int. J. Syst. Evol. Microbiol.">
        <title>The Global Catalogue of Microorganisms (GCM) 10K type strain sequencing project: providing services to taxonomists for standard genome sequencing and annotation.</title>
        <authorList>
            <consortium name="The Broad Institute Genomics Platform"/>
            <consortium name="The Broad Institute Genome Sequencing Center for Infectious Disease"/>
            <person name="Wu L."/>
            <person name="Ma J."/>
        </authorList>
    </citation>
    <scope>NUCLEOTIDE SEQUENCE [LARGE SCALE GENOMIC DNA]</scope>
    <source>
        <strain evidence="2">JCM 9918</strain>
    </source>
</reference>
<proteinExistence type="predicted"/>
<dbReference type="Proteomes" id="UP001596112">
    <property type="component" value="Unassembled WGS sequence"/>
</dbReference>
<protein>
    <submittedName>
        <fullName evidence="1">Uncharacterized protein</fullName>
    </submittedName>
</protein>
<keyword evidence="2" id="KW-1185">Reference proteome</keyword>
<sequence length="189" mass="20159">MQQTRAKMRAAIQPTGRPHPLLTADAAEQTAKAADQLAADTAREYRDDSIGLSPDGVVTALPGAVAAAMQKALPHRYTPELAAEFATEMIARLTGAKTDCPVFADCTDTTPGHYDHYSHDIKVTGEDGSTILDIGMVAVSGSEHHAIVYLRNEEFTTAAALRAKTAELRLLLDQADEMADRVLGVEAGE</sequence>
<accession>A0ABW1B542</accession>
<dbReference type="EMBL" id="JBHSNZ010000006">
    <property type="protein sequence ID" value="MFC5807926.1"/>
    <property type="molecule type" value="Genomic_DNA"/>
</dbReference>
<comment type="caution">
    <text evidence="1">The sequence shown here is derived from an EMBL/GenBank/DDBJ whole genome shotgun (WGS) entry which is preliminary data.</text>
</comment>
<evidence type="ECO:0000313" key="2">
    <source>
        <dbReference type="Proteomes" id="UP001596112"/>
    </source>
</evidence>
<organism evidence="1 2">
    <name type="scientific">Streptomyces heilongjiangensis</name>
    <dbReference type="NCBI Taxonomy" id="945052"/>
    <lineage>
        <taxon>Bacteria</taxon>
        <taxon>Bacillati</taxon>
        <taxon>Actinomycetota</taxon>
        <taxon>Actinomycetes</taxon>
        <taxon>Kitasatosporales</taxon>
        <taxon>Streptomycetaceae</taxon>
        <taxon>Streptomyces</taxon>
    </lineage>
</organism>
<dbReference type="RefSeq" id="WP_272172715.1">
    <property type="nucleotide sequence ID" value="NZ_JAQOSL010000062.1"/>
</dbReference>